<evidence type="ECO:0000313" key="1">
    <source>
        <dbReference type="EMBL" id="NSL89781.1"/>
    </source>
</evidence>
<sequence>MYKCLSENNFSLNEYAVTAIREEDIYLIKQWRNEQMDILRQDRVLTDEDQRRYFSGVIFPSFEAEKPAQVLFSFLKDGKLIGYGGIVHISWRDKRGELSFLLETGRNNDKVLYRKELNIFFNLLCQPFFGILKFNKITTEAYDLRPYLIEELEHIGFRHEGTLKGQNLINDVYVDSVLHAFFRSTYEAGATTQNVLITSVSRKVPLIEAVRKAVVKTGRNVAIYGADTSELAIGRHFVDVFWQMPLLKELSAEALIAYCKANRITTIIPTRDGELAFFARHYRELESNGIHVMISPEESIALCVDKLLFYEKCSTHGISAIPAALLIDTLEADSYVVKERYGAGARSIGLGLDRQAAVIHSATLESPIFQPFIKGEEYSIDVYISREQELKGMVIRRRDYVVNGESQITSNVAHEGIRKLVTQFVNTFKFYGHLVLQVIVDHHNDAYLVECNPRFGGASSFSVNCGLDTFYWLLKESSEESIASLPFNYNENNRYKQIRYSKDLIITN</sequence>
<accession>A0A433WDR9</accession>
<dbReference type="OrthoDB" id="6290225at2"/>
<dbReference type="InterPro" id="IPR048764">
    <property type="entry name" value="PylC_N"/>
</dbReference>
<dbReference type="Proteomes" id="UP000281028">
    <property type="component" value="Unassembled WGS sequence"/>
</dbReference>
<dbReference type="SUPFAM" id="SSF56059">
    <property type="entry name" value="Glutathione synthetase ATP-binding domain-like"/>
    <property type="match status" value="1"/>
</dbReference>
<dbReference type="Gene3D" id="3.40.630.30">
    <property type="match status" value="1"/>
</dbReference>
<keyword evidence="2" id="KW-1185">Reference proteome</keyword>
<dbReference type="Pfam" id="PF21360">
    <property type="entry name" value="PylC-like_N"/>
    <property type="match status" value="1"/>
</dbReference>
<protein>
    <submittedName>
        <fullName evidence="1">GNAT family N-acetyltransferase</fullName>
    </submittedName>
</protein>
<evidence type="ECO:0000313" key="2">
    <source>
        <dbReference type="Proteomes" id="UP000281028"/>
    </source>
</evidence>
<dbReference type="SUPFAM" id="SSF55729">
    <property type="entry name" value="Acyl-CoA N-acyltransferases (Nat)"/>
    <property type="match status" value="1"/>
</dbReference>
<comment type="caution">
    <text evidence="1">The sequence shown here is derived from an EMBL/GenBank/DDBJ whole genome shotgun (WGS) entry which is preliminary data.</text>
</comment>
<dbReference type="Pfam" id="PF13420">
    <property type="entry name" value="Acetyltransf_4"/>
    <property type="match status" value="1"/>
</dbReference>
<dbReference type="PROSITE" id="PS50975">
    <property type="entry name" value="ATP_GRASP"/>
    <property type="match status" value="1"/>
</dbReference>
<dbReference type="InterPro" id="IPR011761">
    <property type="entry name" value="ATP-grasp"/>
</dbReference>
<gene>
    <name evidence="1" type="ORF">ECE50_023260</name>
</gene>
<dbReference type="Gene3D" id="3.40.50.20">
    <property type="match status" value="1"/>
</dbReference>
<dbReference type="AlphaFoldDB" id="A0A433WDR9"/>
<dbReference type="GO" id="GO:0005524">
    <property type="term" value="F:ATP binding"/>
    <property type="evidence" value="ECO:0007669"/>
    <property type="project" value="UniProtKB-UniRule"/>
</dbReference>
<proteinExistence type="predicted"/>
<dbReference type="Gene3D" id="3.30.470.20">
    <property type="entry name" value="ATP-grasp fold, B domain"/>
    <property type="match status" value="1"/>
</dbReference>
<dbReference type="InterPro" id="IPR016181">
    <property type="entry name" value="Acyl_CoA_acyltransferase"/>
</dbReference>
<reference evidence="1" key="1">
    <citation type="submission" date="2020-05" db="EMBL/GenBank/DDBJ databases">
        <title>Chitinophaga laudate sp. nov., isolated from a tropical peat swamp.</title>
        <authorList>
            <person name="Goh C.B.S."/>
            <person name="Lee M.S."/>
            <person name="Parimannan S."/>
            <person name="Pasbakhsh P."/>
            <person name="Yule C.M."/>
            <person name="Rajandas H."/>
            <person name="Loke S."/>
            <person name="Croft L."/>
            <person name="Tan J.B.L."/>
        </authorList>
    </citation>
    <scope>NUCLEOTIDE SEQUENCE</scope>
    <source>
        <strain evidence="1">Mgbs1</strain>
    </source>
</reference>
<dbReference type="EMBL" id="RIAR02000001">
    <property type="protein sequence ID" value="NSL89781.1"/>
    <property type="molecule type" value="Genomic_DNA"/>
</dbReference>
<dbReference type="InterPro" id="IPR013815">
    <property type="entry name" value="ATP_grasp_subdomain_1"/>
</dbReference>
<name>A0A433WDR9_9BACT</name>
<dbReference type="GO" id="GO:0046872">
    <property type="term" value="F:metal ion binding"/>
    <property type="evidence" value="ECO:0007669"/>
    <property type="project" value="InterPro"/>
</dbReference>
<dbReference type="Gene3D" id="3.30.1490.20">
    <property type="entry name" value="ATP-grasp fold, A domain"/>
    <property type="match status" value="1"/>
</dbReference>
<organism evidence="1 2">
    <name type="scientific">Chitinophaga solisilvae</name>
    <dbReference type="NCBI Taxonomy" id="1233460"/>
    <lineage>
        <taxon>Bacteria</taxon>
        <taxon>Pseudomonadati</taxon>
        <taxon>Bacteroidota</taxon>
        <taxon>Chitinophagia</taxon>
        <taxon>Chitinophagales</taxon>
        <taxon>Chitinophagaceae</taxon>
        <taxon>Chitinophaga</taxon>
    </lineage>
</organism>
<dbReference type="Pfam" id="PF15632">
    <property type="entry name" value="ATPgrasp_Ter"/>
    <property type="match status" value="1"/>
</dbReference>